<dbReference type="GO" id="GO:0016829">
    <property type="term" value="F:lyase activity"/>
    <property type="evidence" value="ECO:0007669"/>
    <property type="project" value="InterPro"/>
</dbReference>
<evidence type="ECO:0000313" key="5">
    <source>
        <dbReference type="Proteomes" id="UP000240569"/>
    </source>
</evidence>
<dbReference type="InterPro" id="IPR045336">
    <property type="entry name" value="MmgE_PrpD_N"/>
</dbReference>
<dbReference type="InterPro" id="IPR042183">
    <property type="entry name" value="MmgE/PrpD_sf_1"/>
</dbReference>
<feature type="domain" description="MmgE/PrpD N-terminal" evidence="2">
    <location>
        <begin position="53"/>
        <end position="296"/>
    </location>
</feature>
<sequence>MRFLVGHLLGVFVFELYATQKALLYQAITKTRRHFAKLKLHQKNSPLKLYTKKLAEFVTQTNFNSLPVNALKEAKKVLLDTLGAMLKASSPKYSASKILKNYCEKHGGKPEATVIGMKFKTDLLNASLVNGTLAYYCDIESIHPSTITHTAAVVVPTSLSVCEHMELDGKELLTSIIVGYEVETRVSAAFDPNALYKRGFHPSAVAGVFGAAASAGKLFKLDIEGEQRALGLAGLQAAGLLAWVSDETENSRPFQMGFASRNGILSCVLASQRFGAPKQIFEGKSNVLEAFSDNPKREKLVEELGERFLITETAYKRYSCCAFLQPAADALSSLIAEHALKSEQIEQITLRFPAQGAPVIDNNELKSHNAQYILPVLAVKGDVQIDDILFERRENEEIKRLYYNTKVIHDEELSPLFPRSYASIVELKLKDGRTLSKRVDYARGTPQNPMSFDEVVQKFRKLASEVLTEIQVDQIVRFVDQIEKRSVKELVELL</sequence>
<comment type="similarity">
    <text evidence="1">Belongs to the PrpD family.</text>
</comment>
<dbReference type="Gene3D" id="1.10.4100.10">
    <property type="entry name" value="2-methylcitrate dehydratase PrpD"/>
    <property type="match status" value="1"/>
</dbReference>
<gene>
    <name evidence="4" type="ORF">B9Q02_05085</name>
</gene>
<dbReference type="InterPro" id="IPR042188">
    <property type="entry name" value="MmgE/PrpD_sf_2"/>
</dbReference>
<dbReference type="Proteomes" id="UP000240569">
    <property type="component" value="Unassembled WGS sequence"/>
</dbReference>
<dbReference type="SUPFAM" id="SSF103378">
    <property type="entry name" value="2-methylcitrate dehydratase PrpD"/>
    <property type="match status" value="1"/>
</dbReference>
<evidence type="ECO:0008006" key="6">
    <source>
        <dbReference type="Google" id="ProtNLM"/>
    </source>
</evidence>
<evidence type="ECO:0000256" key="1">
    <source>
        <dbReference type="ARBA" id="ARBA00006174"/>
    </source>
</evidence>
<reference evidence="4 5" key="1">
    <citation type="submission" date="2017-04" db="EMBL/GenBank/DDBJ databases">
        <title>Novel microbial lineages endemic to geothermal iron-oxide mats fill important gaps in the evolutionary history of Archaea.</title>
        <authorList>
            <person name="Jay Z.J."/>
            <person name="Beam J.P."/>
            <person name="Dlakic M."/>
            <person name="Rusch D.B."/>
            <person name="Kozubal M.A."/>
            <person name="Inskeep W.P."/>
        </authorList>
    </citation>
    <scope>NUCLEOTIDE SEQUENCE [LARGE SCALE GENOMIC DNA]</scope>
    <source>
        <strain evidence="4">BE_D</strain>
    </source>
</reference>
<name>A0A2R6AH61_9ARCH</name>
<dbReference type="AlphaFoldDB" id="A0A2R6AH61"/>
<accession>A0A2R6AH61</accession>
<feature type="domain" description="MmgE/PrpD C-terminal" evidence="3">
    <location>
        <begin position="318"/>
        <end position="477"/>
    </location>
</feature>
<evidence type="ECO:0000259" key="3">
    <source>
        <dbReference type="Pfam" id="PF19305"/>
    </source>
</evidence>
<protein>
    <recommendedName>
        <fullName evidence="6">2-methylcitrate dehydratase</fullName>
    </recommendedName>
</protein>
<dbReference type="Gene3D" id="3.30.1330.120">
    <property type="entry name" value="2-methylcitrate dehydratase PrpD"/>
    <property type="match status" value="1"/>
</dbReference>
<evidence type="ECO:0000259" key="2">
    <source>
        <dbReference type="Pfam" id="PF03972"/>
    </source>
</evidence>
<evidence type="ECO:0000313" key="4">
    <source>
        <dbReference type="EMBL" id="PSN85742.1"/>
    </source>
</evidence>
<dbReference type="InterPro" id="IPR036148">
    <property type="entry name" value="MmgE/PrpD_sf"/>
</dbReference>
<proteinExistence type="inferred from homology"/>
<dbReference type="EMBL" id="NEXD01000022">
    <property type="protein sequence ID" value="PSN85742.1"/>
    <property type="molecule type" value="Genomic_DNA"/>
</dbReference>
<dbReference type="Pfam" id="PF03972">
    <property type="entry name" value="MmgE_PrpD_N"/>
    <property type="match status" value="1"/>
</dbReference>
<dbReference type="PANTHER" id="PTHR16943:SF8">
    <property type="entry name" value="2-METHYLCITRATE DEHYDRATASE"/>
    <property type="match status" value="1"/>
</dbReference>
<dbReference type="InterPro" id="IPR005656">
    <property type="entry name" value="MmgE_PrpD"/>
</dbReference>
<comment type="caution">
    <text evidence="4">The sequence shown here is derived from an EMBL/GenBank/DDBJ whole genome shotgun (WGS) entry which is preliminary data.</text>
</comment>
<dbReference type="PANTHER" id="PTHR16943">
    <property type="entry name" value="2-METHYLCITRATE DEHYDRATASE-RELATED"/>
    <property type="match status" value="1"/>
</dbReference>
<organism evidence="4 5">
    <name type="scientific">Candidatus Marsarchaeota G1 archaeon BE_D</name>
    <dbReference type="NCBI Taxonomy" id="1978156"/>
    <lineage>
        <taxon>Archaea</taxon>
        <taxon>Candidatus Marsarchaeota</taxon>
        <taxon>Candidatus Marsarchaeota group 1</taxon>
    </lineage>
</organism>
<dbReference type="Pfam" id="PF19305">
    <property type="entry name" value="MmgE_PrpD_C"/>
    <property type="match status" value="1"/>
</dbReference>
<dbReference type="InterPro" id="IPR045337">
    <property type="entry name" value="MmgE_PrpD_C"/>
</dbReference>